<gene>
    <name evidence="3" type="ORF">IWW39_000952</name>
</gene>
<dbReference type="OrthoDB" id="5547695at2759"/>
<evidence type="ECO:0000313" key="3">
    <source>
        <dbReference type="EMBL" id="KAJ2690142.1"/>
    </source>
</evidence>
<keyword evidence="2" id="KW-0472">Membrane</keyword>
<evidence type="ECO:0000256" key="1">
    <source>
        <dbReference type="SAM" id="MobiDB-lite"/>
    </source>
</evidence>
<sequence length="455" mass="48861">MSDEKRVKFVVHSDGSVPAAGDIETGCLLEENPQQPERRPCRGRVFCAKFFRFFFSFIFYFLLFRAIIHIVRNDGGLRKLWHGCDGTGGDHPHHGPPGHHHGPHHDRPHGPHHGPPHGRLPGGNGLAPMYNIPKPKPFRGSATWQPSYYGLNSAAMSALVSGKLPATNIGSIFRPSGETCIPTVPVDGLEQFSFNATQFNSITHRVVGNIGSDVFVEATSDSSASFEVHVVVSDPELAKDISLTESRNEEGQIVFQLSGPKWLGQNKCAYARIVLKIPDTTTDLAALRSNFIYGGYKLDKALAHAINFGDFEVNAAVSSIITPPVRASNVVINTVSGTIHGYYRISNSVAVHSVSGKIDVGVNVHKADKSTIVAESVSGSVAVRVAGGFDGSFSARTINGEVEVDDVSDGSNRLHFDKNLSRVKTGTFGPGGNTRAGDSTLKAGVINGDVSVEFE</sequence>
<keyword evidence="2" id="KW-1133">Transmembrane helix</keyword>
<evidence type="ECO:0008006" key="5">
    <source>
        <dbReference type="Google" id="ProtNLM"/>
    </source>
</evidence>
<reference evidence="3" key="1">
    <citation type="submission" date="2022-07" db="EMBL/GenBank/DDBJ databases">
        <title>Phylogenomic reconstructions and comparative analyses of Kickxellomycotina fungi.</title>
        <authorList>
            <person name="Reynolds N.K."/>
            <person name="Stajich J.E."/>
            <person name="Barry K."/>
            <person name="Grigoriev I.V."/>
            <person name="Crous P."/>
            <person name="Smith M.E."/>
        </authorList>
    </citation>
    <scope>NUCLEOTIDE SEQUENCE</scope>
    <source>
        <strain evidence="3">CBS 109367</strain>
    </source>
</reference>
<protein>
    <recommendedName>
        <fullName evidence="5">Adhesin domain-containing protein</fullName>
    </recommendedName>
</protein>
<accession>A0A9W8GNB4</accession>
<dbReference type="Proteomes" id="UP001151516">
    <property type="component" value="Unassembled WGS sequence"/>
</dbReference>
<name>A0A9W8GNB4_9FUNG</name>
<evidence type="ECO:0000313" key="4">
    <source>
        <dbReference type="Proteomes" id="UP001151516"/>
    </source>
</evidence>
<keyword evidence="2" id="KW-0812">Transmembrane</keyword>
<dbReference type="AlphaFoldDB" id="A0A9W8GNB4"/>
<proteinExistence type="predicted"/>
<organism evidence="3 4">
    <name type="scientific">Coemansia spiralis</name>
    <dbReference type="NCBI Taxonomy" id="417178"/>
    <lineage>
        <taxon>Eukaryota</taxon>
        <taxon>Fungi</taxon>
        <taxon>Fungi incertae sedis</taxon>
        <taxon>Zoopagomycota</taxon>
        <taxon>Kickxellomycotina</taxon>
        <taxon>Kickxellomycetes</taxon>
        <taxon>Kickxellales</taxon>
        <taxon>Kickxellaceae</taxon>
        <taxon>Coemansia</taxon>
    </lineage>
</organism>
<evidence type="ECO:0000256" key="2">
    <source>
        <dbReference type="SAM" id="Phobius"/>
    </source>
</evidence>
<keyword evidence="4" id="KW-1185">Reference proteome</keyword>
<dbReference type="EMBL" id="JANBTX010000015">
    <property type="protein sequence ID" value="KAJ2690142.1"/>
    <property type="molecule type" value="Genomic_DNA"/>
</dbReference>
<feature type="compositionally biased region" description="Basic residues" evidence="1">
    <location>
        <begin position="94"/>
        <end position="116"/>
    </location>
</feature>
<feature type="transmembrane region" description="Helical" evidence="2">
    <location>
        <begin position="50"/>
        <end position="71"/>
    </location>
</feature>
<feature type="region of interest" description="Disordered" evidence="1">
    <location>
        <begin position="88"/>
        <end position="126"/>
    </location>
</feature>
<comment type="caution">
    <text evidence="3">The sequence shown here is derived from an EMBL/GenBank/DDBJ whole genome shotgun (WGS) entry which is preliminary data.</text>
</comment>